<dbReference type="AlphaFoldDB" id="A0A1F5FH74"/>
<dbReference type="EMBL" id="MFAF01000019">
    <property type="protein sequence ID" value="OGD78943.1"/>
    <property type="molecule type" value="Genomic_DNA"/>
</dbReference>
<dbReference type="InterPro" id="IPR041664">
    <property type="entry name" value="AAA_16"/>
</dbReference>
<dbReference type="SUPFAM" id="SSF48452">
    <property type="entry name" value="TPR-like"/>
    <property type="match status" value="2"/>
</dbReference>
<dbReference type="SUPFAM" id="SSF52540">
    <property type="entry name" value="P-loop containing nucleoside triphosphate hydrolases"/>
    <property type="match status" value="1"/>
</dbReference>
<dbReference type="InterPro" id="IPR019734">
    <property type="entry name" value="TPR_rpt"/>
</dbReference>
<evidence type="ECO:0000256" key="1">
    <source>
        <dbReference type="ARBA" id="ARBA00022741"/>
    </source>
</evidence>
<dbReference type="PANTHER" id="PTHR16305:SF28">
    <property type="entry name" value="GUANYLATE CYCLASE DOMAIN-CONTAINING PROTEIN"/>
    <property type="match status" value="1"/>
</dbReference>
<keyword evidence="2" id="KW-0067">ATP-binding</keyword>
<keyword evidence="1" id="KW-0547">Nucleotide-binding</keyword>
<comment type="caution">
    <text evidence="5">The sequence shown here is derived from an EMBL/GenBank/DDBJ whole genome shotgun (WGS) entry which is preliminary data.</text>
</comment>
<dbReference type="InterPro" id="IPR011990">
    <property type="entry name" value="TPR-like_helical_dom_sf"/>
</dbReference>
<dbReference type="InterPro" id="IPR027417">
    <property type="entry name" value="P-loop_NTPase"/>
</dbReference>
<dbReference type="InterPro" id="IPR001054">
    <property type="entry name" value="A/G_cyclase"/>
</dbReference>
<feature type="domain" description="Guanylate cyclase" evidence="4">
    <location>
        <begin position="273"/>
        <end position="306"/>
    </location>
</feature>
<evidence type="ECO:0000313" key="6">
    <source>
        <dbReference type="Proteomes" id="UP000177187"/>
    </source>
</evidence>
<organism evidence="5 6">
    <name type="scientific">Candidatus Coatesbacteria bacterium RBG_13_66_14</name>
    <dbReference type="NCBI Taxonomy" id="1817816"/>
    <lineage>
        <taxon>Bacteria</taxon>
        <taxon>Candidatus Coatesiibacteriota</taxon>
    </lineage>
</organism>
<accession>A0A1F5FH74</accession>
<dbReference type="GO" id="GO:0009190">
    <property type="term" value="P:cyclic nucleotide biosynthetic process"/>
    <property type="evidence" value="ECO:0007669"/>
    <property type="project" value="InterPro"/>
</dbReference>
<evidence type="ECO:0000256" key="3">
    <source>
        <dbReference type="SAM" id="MobiDB-lite"/>
    </source>
</evidence>
<dbReference type="GO" id="GO:0004016">
    <property type="term" value="F:adenylate cyclase activity"/>
    <property type="evidence" value="ECO:0007669"/>
    <property type="project" value="TreeGrafter"/>
</dbReference>
<proteinExistence type="predicted"/>
<dbReference type="SMART" id="SM00028">
    <property type="entry name" value="TPR"/>
    <property type="match status" value="3"/>
</dbReference>
<evidence type="ECO:0000259" key="4">
    <source>
        <dbReference type="PROSITE" id="PS50125"/>
    </source>
</evidence>
<dbReference type="Proteomes" id="UP000177187">
    <property type="component" value="Unassembled WGS sequence"/>
</dbReference>
<dbReference type="GO" id="GO:0035556">
    <property type="term" value="P:intracellular signal transduction"/>
    <property type="evidence" value="ECO:0007669"/>
    <property type="project" value="InterPro"/>
</dbReference>
<feature type="region of interest" description="Disordered" evidence="3">
    <location>
        <begin position="753"/>
        <end position="781"/>
    </location>
</feature>
<dbReference type="Pfam" id="PF13191">
    <property type="entry name" value="AAA_16"/>
    <property type="match status" value="1"/>
</dbReference>
<dbReference type="PROSITE" id="PS50125">
    <property type="entry name" value="GUANYLATE_CYCLASE_2"/>
    <property type="match status" value="2"/>
</dbReference>
<gene>
    <name evidence="5" type="ORF">A2Y64_02120</name>
</gene>
<feature type="domain" description="Guanylate cyclase" evidence="4">
    <location>
        <begin position="19"/>
        <end position="150"/>
    </location>
</feature>
<evidence type="ECO:0000256" key="2">
    <source>
        <dbReference type="ARBA" id="ARBA00022840"/>
    </source>
</evidence>
<dbReference type="Gene3D" id="3.30.70.1230">
    <property type="entry name" value="Nucleotide cyclase"/>
    <property type="match status" value="2"/>
</dbReference>
<dbReference type="PANTHER" id="PTHR16305">
    <property type="entry name" value="TESTICULAR SOLUBLE ADENYLYL CYCLASE"/>
    <property type="match status" value="1"/>
</dbReference>
<name>A0A1F5FH74_9BACT</name>
<sequence>MTETSSTGADRFWRADGGLLCLVDVTGFTPLTEELTELGPEGNEHLTGLLNAFFGALTDEVAEAGGHTLQFGGDAYWGYFQNADAGERACRRMLRRVAGLGEQVFGNRRYRLEADLAAARGMELELWRVGPDRRHLVLTGDAVVKVSRAERLVGPGEYAVLHGGGRGTPVDDLAGFLSDRPAPPPHPAGLRPTTAVFALFPRCTTPDVLDDLVIKAHHLCERHEALLAKIVPFDERQAVLALLGTPLAHDDDPRRGVNLALELVRDLGMTGAAVAGGYVYVGPVGGASAWEYTAIGDPVNLAARLLEAAGPGQVLVSEDTCRLCSADVNLELAWRKRVKGKTGEVTAWLAMGSHGGLRPTRLRYGLVGRREELSLVDRLLARGSGVLYVMGDAGIGKSRLLAEAENRARAAGYRTVVGQVDQVHRDFGLLQSVFATLAGVRETDPPGSIVEKLDALLETELASSPELDRRRWRTVIGAIVFHLERDRRAISGFAPEVVQNSLSEGVTALLKKLAGDGLFLAVDDLHLADEPSCALLETALKACAGTDGPVLAASARGEGRFAETARRPFFGLEAEEIALGELGDEVWQIGDELLDGLPLEEEIRLWVLEKAQGNPFFLEQLVLDLIERGFIVRRGDRWVAGGGYIPERLPVNVFATILARVDRLSPASAEILRLASVIGGRFDERLIEALLPGRLEALGEVAVGEKPTGLAARDDREELAYLFRHSLVREVTYRSLLVEQRKRLHHDVARTMVDLNEPQGEPSEAGNAPGEASEASYASGKPSYAPGEIAVHFERAGRPSEAAGYFLKSAEGKKNYGSYGPAEVEARRALELAGGLDDNRLACSSRIALASILTQLGRSDESLPLLEEAYGSASAVSDWWSAVQACRLAVQSLLRLSRISQIPDWVSRAEEAAGDDLLLKISIAPMRSYPDLYARRLDRAVEIVEEAAGLMPDPRTDEEVRTMALVHGNLGVLYAQVDLPSESERQLRRAIELSERTDDRTLLLDNQCNLAVILTEVSRYDEALAILHSCAEEYEAMGYYLGLSLALFNLARIEAEVGEEELAIADLERSLSFSRRIKDIHRIARAASLLGYYLVRLGRPEGAGALLEEALGLYEEHDFDIKKGLVYAIRAYYDARTGDAESARRYMRLAEENPVTDSQLPQNEVLGLVREALKEAENA</sequence>
<dbReference type="InterPro" id="IPR029787">
    <property type="entry name" value="Nucleotide_cyclase"/>
</dbReference>
<dbReference type="GO" id="GO:0005524">
    <property type="term" value="F:ATP binding"/>
    <property type="evidence" value="ECO:0007669"/>
    <property type="project" value="UniProtKB-KW"/>
</dbReference>
<dbReference type="STRING" id="1817816.A2Y64_02120"/>
<protein>
    <recommendedName>
        <fullName evidence="4">Guanylate cyclase domain-containing protein</fullName>
    </recommendedName>
</protein>
<dbReference type="SUPFAM" id="SSF55073">
    <property type="entry name" value="Nucleotide cyclase"/>
    <property type="match status" value="2"/>
</dbReference>
<dbReference type="CDD" id="cd07302">
    <property type="entry name" value="CHD"/>
    <property type="match status" value="1"/>
</dbReference>
<dbReference type="Gene3D" id="1.25.40.10">
    <property type="entry name" value="Tetratricopeptide repeat domain"/>
    <property type="match status" value="1"/>
</dbReference>
<reference evidence="5 6" key="1">
    <citation type="journal article" date="2016" name="Nat. Commun.">
        <title>Thousands of microbial genomes shed light on interconnected biogeochemical processes in an aquifer system.</title>
        <authorList>
            <person name="Anantharaman K."/>
            <person name="Brown C.T."/>
            <person name="Hug L.A."/>
            <person name="Sharon I."/>
            <person name="Castelle C.J."/>
            <person name="Probst A.J."/>
            <person name="Thomas B.C."/>
            <person name="Singh A."/>
            <person name="Wilkins M.J."/>
            <person name="Karaoz U."/>
            <person name="Brodie E.L."/>
            <person name="Williams K.H."/>
            <person name="Hubbard S.S."/>
            <person name="Banfield J.F."/>
        </authorList>
    </citation>
    <scope>NUCLEOTIDE SEQUENCE [LARGE SCALE GENOMIC DNA]</scope>
</reference>
<evidence type="ECO:0000313" key="5">
    <source>
        <dbReference type="EMBL" id="OGD78943.1"/>
    </source>
</evidence>
<dbReference type="GO" id="GO:0005737">
    <property type="term" value="C:cytoplasm"/>
    <property type="evidence" value="ECO:0007669"/>
    <property type="project" value="TreeGrafter"/>
</dbReference>